<feature type="chain" id="PRO_5021300260" description="Reverse transcriptase Ty1/copia-type domain-containing protein" evidence="1">
    <location>
        <begin position="17"/>
        <end position="227"/>
    </location>
</feature>
<sequence length="227" mass="25365">MAILLLMLPDAFFAYSDLSTGSSNRGADGTRSSLGFFVDKMGFLRAKVDQAVYYRRNDQHLIVVVVHVDDCAIAASPKALIAGSKQQLGKFVEVTDLGDLHWILGIEIKRDREARTIHLSQHSYIDSILRRFNLEDAKPVSTPMETHLRLSTAQSPSTTAEYAQMRDVLYREAVGALMYASLATRPDISYAVLVLSRFATNAGPAHWEAVKRVFRYLKGTRDLWLSA</sequence>
<evidence type="ECO:0000259" key="2">
    <source>
        <dbReference type="Pfam" id="PF07727"/>
    </source>
</evidence>
<keyword evidence="1" id="KW-0732">Signal</keyword>
<evidence type="ECO:0000313" key="4">
    <source>
        <dbReference type="Proteomes" id="UP000298061"/>
    </source>
</evidence>
<dbReference type="STRING" id="135208.A0A4Y9ZWQ0"/>
<proteinExistence type="predicted"/>
<comment type="caution">
    <text evidence="3">The sequence shown here is derived from an EMBL/GenBank/DDBJ whole genome shotgun (WGS) entry which is preliminary data.</text>
</comment>
<organism evidence="3 4">
    <name type="scientific">Hericium alpestre</name>
    <dbReference type="NCBI Taxonomy" id="135208"/>
    <lineage>
        <taxon>Eukaryota</taxon>
        <taxon>Fungi</taxon>
        <taxon>Dikarya</taxon>
        <taxon>Basidiomycota</taxon>
        <taxon>Agaricomycotina</taxon>
        <taxon>Agaricomycetes</taxon>
        <taxon>Russulales</taxon>
        <taxon>Hericiaceae</taxon>
        <taxon>Hericium</taxon>
    </lineage>
</organism>
<reference evidence="3 4" key="1">
    <citation type="submission" date="2019-02" db="EMBL/GenBank/DDBJ databases">
        <title>Genome sequencing of the rare red list fungi Hericium alpestre (H. flagellum).</title>
        <authorList>
            <person name="Buettner E."/>
            <person name="Kellner H."/>
        </authorList>
    </citation>
    <scope>NUCLEOTIDE SEQUENCE [LARGE SCALE GENOMIC DNA]</scope>
    <source>
        <strain evidence="3 4">DSM 108284</strain>
    </source>
</reference>
<dbReference type="PANTHER" id="PTHR11439">
    <property type="entry name" value="GAG-POL-RELATED RETROTRANSPOSON"/>
    <property type="match status" value="1"/>
</dbReference>
<dbReference type="EMBL" id="SFCI01000648">
    <property type="protein sequence ID" value="TFY78604.1"/>
    <property type="molecule type" value="Genomic_DNA"/>
</dbReference>
<accession>A0A4Y9ZWQ0</accession>
<evidence type="ECO:0000256" key="1">
    <source>
        <dbReference type="SAM" id="SignalP"/>
    </source>
</evidence>
<feature type="domain" description="Reverse transcriptase Ty1/copia-type" evidence="2">
    <location>
        <begin position="37"/>
        <end position="145"/>
    </location>
</feature>
<protein>
    <recommendedName>
        <fullName evidence="2">Reverse transcriptase Ty1/copia-type domain-containing protein</fullName>
    </recommendedName>
</protein>
<feature type="signal peptide" evidence="1">
    <location>
        <begin position="1"/>
        <end position="16"/>
    </location>
</feature>
<gene>
    <name evidence="3" type="ORF">EWM64_g5407</name>
</gene>
<dbReference type="OrthoDB" id="3344688at2759"/>
<dbReference type="Pfam" id="PF07727">
    <property type="entry name" value="RVT_2"/>
    <property type="match status" value="1"/>
</dbReference>
<dbReference type="AlphaFoldDB" id="A0A4Y9ZWQ0"/>
<dbReference type="Proteomes" id="UP000298061">
    <property type="component" value="Unassembled WGS sequence"/>
</dbReference>
<keyword evidence="4" id="KW-1185">Reference proteome</keyword>
<evidence type="ECO:0000313" key="3">
    <source>
        <dbReference type="EMBL" id="TFY78604.1"/>
    </source>
</evidence>
<dbReference type="InterPro" id="IPR013103">
    <property type="entry name" value="RVT_2"/>
</dbReference>
<name>A0A4Y9ZWQ0_9AGAM</name>